<dbReference type="InterPro" id="IPR003245">
    <property type="entry name" value="Phytocyanin_dom"/>
</dbReference>
<feature type="chain" id="PRO_5046512347" description="Phytocyanin domain-containing protein" evidence="2">
    <location>
        <begin position="30"/>
        <end position="214"/>
    </location>
</feature>
<proteinExistence type="predicted"/>
<accession>A0ABU6U2W5</accession>
<dbReference type="Proteomes" id="UP001341840">
    <property type="component" value="Unassembled WGS sequence"/>
</dbReference>
<evidence type="ECO:0000313" key="5">
    <source>
        <dbReference type="Proteomes" id="UP001341840"/>
    </source>
</evidence>
<sequence length="214" mass="22551">MAIGSSMKGLVALLVVVIVMSSSSFEASASTYNVGGKNGGWVVNPKENYTLWSQRYTFRVNDYLYFKYERGKDSVLIVSIEDYDSCNTAKPLHRFRGGRSGSTVQLNKPGPFYFISGNQQNCQKGQKFAVNVVSAANPPSPTPHPSPAPSPPHPSPAPSSPPPHHPPSGGMPASPADLSPVHAPAPGPARNGGSSRSFGVGFGVISLVVALLSF</sequence>
<keyword evidence="5" id="KW-1185">Reference proteome</keyword>
<reference evidence="4 5" key="1">
    <citation type="journal article" date="2023" name="Plants (Basel)">
        <title>Bridging the Gap: Combining Genomics and Transcriptomics Approaches to Understand Stylosanthes scabra, an Orphan Legume from the Brazilian Caatinga.</title>
        <authorList>
            <person name="Ferreira-Neto J.R.C."/>
            <person name="da Silva M.D."/>
            <person name="Binneck E."/>
            <person name="de Melo N.F."/>
            <person name="da Silva R.H."/>
            <person name="de Melo A.L.T.M."/>
            <person name="Pandolfi V."/>
            <person name="Bustamante F.O."/>
            <person name="Brasileiro-Vidal A.C."/>
            <person name="Benko-Iseppon A.M."/>
        </authorList>
    </citation>
    <scope>NUCLEOTIDE SEQUENCE [LARGE SCALE GENOMIC DNA]</scope>
    <source>
        <tissue evidence="4">Leaves</tissue>
    </source>
</reference>
<dbReference type="PANTHER" id="PTHR33021:SF14">
    <property type="entry name" value="OS01G0272700 PROTEIN"/>
    <property type="match status" value="1"/>
</dbReference>
<protein>
    <recommendedName>
        <fullName evidence="3">Phytocyanin domain-containing protein</fullName>
    </recommendedName>
</protein>
<dbReference type="SUPFAM" id="SSF49503">
    <property type="entry name" value="Cupredoxins"/>
    <property type="match status" value="1"/>
</dbReference>
<dbReference type="Gene3D" id="2.60.40.420">
    <property type="entry name" value="Cupredoxins - blue copper proteins"/>
    <property type="match status" value="1"/>
</dbReference>
<dbReference type="EMBL" id="JASCZI010120831">
    <property type="protein sequence ID" value="MED6154990.1"/>
    <property type="molecule type" value="Genomic_DNA"/>
</dbReference>
<organism evidence="4 5">
    <name type="scientific">Stylosanthes scabra</name>
    <dbReference type="NCBI Taxonomy" id="79078"/>
    <lineage>
        <taxon>Eukaryota</taxon>
        <taxon>Viridiplantae</taxon>
        <taxon>Streptophyta</taxon>
        <taxon>Embryophyta</taxon>
        <taxon>Tracheophyta</taxon>
        <taxon>Spermatophyta</taxon>
        <taxon>Magnoliopsida</taxon>
        <taxon>eudicotyledons</taxon>
        <taxon>Gunneridae</taxon>
        <taxon>Pentapetalae</taxon>
        <taxon>rosids</taxon>
        <taxon>fabids</taxon>
        <taxon>Fabales</taxon>
        <taxon>Fabaceae</taxon>
        <taxon>Papilionoideae</taxon>
        <taxon>50 kb inversion clade</taxon>
        <taxon>dalbergioids sensu lato</taxon>
        <taxon>Dalbergieae</taxon>
        <taxon>Pterocarpus clade</taxon>
        <taxon>Stylosanthes</taxon>
    </lineage>
</organism>
<dbReference type="PROSITE" id="PS51485">
    <property type="entry name" value="PHYTOCYANIN"/>
    <property type="match status" value="1"/>
</dbReference>
<comment type="caution">
    <text evidence="4">The sequence shown here is derived from an EMBL/GenBank/DDBJ whole genome shotgun (WGS) entry which is preliminary data.</text>
</comment>
<evidence type="ECO:0000313" key="4">
    <source>
        <dbReference type="EMBL" id="MED6154990.1"/>
    </source>
</evidence>
<dbReference type="PANTHER" id="PTHR33021">
    <property type="entry name" value="BLUE COPPER PROTEIN"/>
    <property type="match status" value="1"/>
</dbReference>
<evidence type="ECO:0000259" key="3">
    <source>
        <dbReference type="PROSITE" id="PS51485"/>
    </source>
</evidence>
<dbReference type="Pfam" id="PF02298">
    <property type="entry name" value="Cu_bind_like"/>
    <property type="match status" value="1"/>
</dbReference>
<evidence type="ECO:0000256" key="1">
    <source>
        <dbReference type="SAM" id="MobiDB-lite"/>
    </source>
</evidence>
<dbReference type="InterPro" id="IPR008972">
    <property type="entry name" value="Cupredoxin"/>
</dbReference>
<feature type="domain" description="Phytocyanin" evidence="3">
    <location>
        <begin position="30"/>
        <end position="134"/>
    </location>
</feature>
<name>A0ABU6U2W5_9FABA</name>
<dbReference type="InterPro" id="IPR039391">
    <property type="entry name" value="Phytocyanin-like"/>
</dbReference>
<gene>
    <name evidence="4" type="ORF">PIB30_001132</name>
</gene>
<feature type="signal peptide" evidence="2">
    <location>
        <begin position="1"/>
        <end position="29"/>
    </location>
</feature>
<feature type="compositionally biased region" description="Pro residues" evidence="1">
    <location>
        <begin position="138"/>
        <end position="166"/>
    </location>
</feature>
<evidence type="ECO:0000256" key="2">
    <source>
        <dbReference type="SAM" id="SignalP"/>
    </source>
</evidence>
<feature type="region of interest" description="Disordered" evidence="1">
    <location>
        <begin position="134"/>
        <end position="196"/>
    </location>
</feature>
<keyword evidence="2" id="KW-0732">Signal</keyword>
<feature type="compositionally biased region" description="Low complexity" evidence="1">
    <location>
        <begin position="167"/>
        <end position="176"/>
    </location>
</feature>